<keyword evidence="1" id="KW-1133">Transmembrane helix</keyword>
<keyword evidence="1" id="KW-0812">Transmembrane</keyword>
<protein>
    <recommendedName>
        <fullName evidence="4">DUF2982 domain-containing protein</fullName>
    </recommendedName>
</protein>
<evidence type="ECO:0000256" key="1">
    <source>
        <dbReference type="SAM" id="Phobius"/>
    </source>
</evidence>
<dbReference type="Proteomes" id="UP001156690">
    <property type="component" value="Unassembled WGS sequence"/>
</dbReference>
<feature type="transmembrane region" description="Helical" evidence="1">
    <location>
        <begin position="12"/>
        <end position="35"/>
    </location>
</feature>
<accession>A0AAV5NVU7</accession>
<sequence>MNTVHLTNIPFSYYSSTGKVVMALATLIAFFLLVLSPGIPQALLSLFGLLTFFIVTHFLIEKSKVSFTLTATHFQQHMFKGGWVVKWSNISQVDICTYEKEGWHQPIPWIGIKLKDYEPYLDNICPRISTQLLLEQRSLLYLGMKQSGKENTPFEDVVLDSKHFVTPSGFKYKGLQAMLANRMAYQRENFGYDIFISTSDLDRSGDEFVGLVRRYLAAADKESV</sequence>
<gene>
    <name evidence="2" type="ORF">GCM10007932_34620</name>
</gene>
<dbReference type="EMBL" id="BSNX01000052">
    <property type="protein sequence ID" value="GLQ74101.1"/>
    <property type="molecule type" value="Genomic_DNA"/>
</dbReference>
<dbReference type="AlphaFoldDB" id="A0AAV5NVU7"/>
<feature type="transmembrane region" description="Helical" evidence="1">
    <location>
        <begin position="42"/>
        <end position="60"/>
    </location>
</feature>
<evidence type="ECO:0000313" key="3">
    <source>
        <dbReference type="Proteomes" id="UP001156690"/>
    </source>
</evidence>
<comment type="caution">
    <text evidence="2">The sequence shown here is derived from an EMBL/GenBank/DDBJ whole genome shotgun (WGS) entry which is preliminary data.</text>
</comment>
<dbReference type="InterPro" id="IPR021367">
    <property type="entry name" value="DUF2982"/>
</dbReference>
<organism evidence="2 3">
    <name type="scientific">Vibrio penaeicida</name>
    <dbReference type="NCBI Taxonomy" id="104609"/>
    <lineage>
        <taxon>Bacteria</taxon>
        <taxon>Pseudomonadati</taxon>
        <taxon>Pseudomonadota</taxon>
        <taxon>Gammaproteobacteria</taxon>
        <taxon>Vibrionales</taxon>
        <taxon>Vibrionaceae</taxon>
        <taxon>Vibrio</taxon>
    </lineage>
</organism>
<keyword evidence="1" id="KW-0472">Membrane</keyword>
<evidence type="ECO:0008006" key="4">
    <source>
        <dbReference type="Google" id="ProtNLM"/>
    </source>
</evidence>
<dbReference type="Pfam" id="PF11201">
    <property type="entry name" value="DUF2982"/>
    <property type="match status" value="1"/>
</dbReference>
<evidence type="ECO:0000313" key="2">
    <source>
        <dbReference type="EMBL" id="GLQ74101.1"/>
    </source>
</evidence>
<proteinExistence type="predicted"/>
<keyword evidence="3" id="KW-1185">Reference proteome</keyword>
<dbReference type="RefSeq" id="WP_126607547.1">
    <property type="nucleotide sequence ID" value="NZ_AP025144.1"/>
</dbReference>
<name>A0AAV5NVU7_9VIBR</name>
<reference evidence="3" key="1">
    <citation type="journal article" date="2019" name="Int. J. Syst. Evol. Microbiol.">
        <title>The Global Catalogue of Microorganisms (GCM) 10K type strain sequencing project: providing services to taxonomists for standard genome sequencing and annotation.</title>
        <authorList>
            <consortium name="The Broad Institute Genomics Platform"/>
            <consortium name="The Broad Institute Genome Sequencing Center for Infectious Disease"/>
            <person name="Wu L."/>
            <person name="Ma J."/>
        </authorList>
    </citation>
    <scope>NUCLEOTIDE SEQUENCE [LARGE SCALE GENOMIC DNA]</scope>
    <source>
        <strain evidence="3">NBRC 15640</strain>
    </source>
</reference>